<keyword evidence="5 9" id="KW-0547">Nucleotide-binding</keyword>
<dbReference type="GO" id="GO:0005524">
    <property type="term" value="F:ATP binding"/>
    <property type="evidence" value="ECO:0007669"/>
    <property type="project" value="UniProtKB-KW"/>
</dbReference>
<comment type="subcellular location">
    <subcellularLocation>
        <location evidence="1">Cytoplasm</location>
    </subcellularLocation>
</comment>
<feature type="region of interest" description="Disordered" evidence="12">
    <location>
        <begin position="1"/>
        <end position="21"/>
    </location>
</feature>
<feature type="compositionally biased region" description="Basic and acidic residues" evidence="12">
    <location>
        <begin position="1298"/>
        <end position="1309"/>
    </location>
</feature>
<evidence type="ECO:0000256" key="2">
    <source>
        <dbReference type="ARBA" id="ARBA00008020"/>
    </source>
</evidence>
<dbReference type="PROSITE" id="PS00751">
    <property type="entry name" value="TCP1_2"/>
    <property type="match status" value="1"/>
</dbReference>
<dbReference type="PROSITE" id="PS00995">
    <property type="entry name" value="TCP1_3"/>
    <property type="match status" value="1"/>
</dbReference>
<dbReference type="SUPFAM" id="SSF52029">
    <property type="entry name" value="GroEL apical domain-like"/>
    <property type="match status" value="2"/>
</dbReference>
<dbReference type="InterPro" id="IPR019579">
    <property type="entry name" value="FAM161A/B"/>
</dbReference>
<keyword evidence="4" id="KW-0963">Cytoplasm</keyword>
<evidence type="ECO:0000256" key="5">
    <source>
        <dbReference type="ARBA" id="ARBA00022741"/>
    </source>
</evidence>
<dbReference type="InterPro" id="IPR027413">
    <property type="entry name" value="GROEL-like_equatorial_sf"/>
</dbReference>
<name>A0A662YM31_ACIRT</name>
<dbReference type="InterPro" id="IPR054827">
    <property type="entry name" value="thermosome_alpha"/>
</dbReference>
<evidence type="ECO:0000256" key="1">
    <source>
        <dbReference type="ARBA" id="ARBA00004496"/>
    </source>
</evidence>
<feature type="compositionally biased region" description="Acidic residues" evidence="12">
    <location>
        <begin position="1285"/>
        <end position="1297"/>
    </location>
</feature>
<keyword evidence="7 9" id="KW-0143">Chaperone</keyword>
<gene>
    <name evidence="13" type="ORF">EOD39_14253</name>
</gene>
<dbReference type="NCBIfam" id="NF041082">
    <property type="entry name" value="thermosome_alpha"/>
    <property type="match status" value="1"/>
</dbReference>
<evidence type="ECO:0000256" key="4">
    <source>
        <dbReference type="ARBA" id="ARBA00022490"/>
    </source>
</evidence>
<dbReference type="InterPro" id="IPR027410">
    <property type="entry name" value="TCP-1-like_intermed_sf"/>
</dbReference>
<evidence type="ECO:0000256" key="6">
    <source>
        <dbReference type="ARBA" id="ARBA00022840"/>
    </source>
</evidence>
<evidence type="ECO:0000256" key="8">
    <source>
        <dbReference type="ARBA" id="ARBA00049360"/>
    </source>
</evidence>
<dbReference type="InterPro" id="IPR053374">
    <property type="entry name" value="TCP-1_chaperonin"/>
</dbReference>
<dbReference type="NCBIfam" id="TIGR02342">
    <property type="entry name" value="chap_CCT_delta"/>
    <property type="match status" value="1"/>
</dbReference>
<dbReference type="Gene3D" id="1.10.560.10">
    <property type="entry name" value="GroEL-like equatorial domain"/>
    <property type="match status" value="2"/>
</dbReference>
<keyword evidence="11" id="KW-0175">Coiled coil</keyword>
<evidence type="ECO:0000256" key="12">
    <source>
        <dbReference type="SAM" id="MobiDB-lite"/>
    </source>
</evidence>
<keyword evidence="6 9" id="KW-0067">ATP-binding</keyword>
<dbReference type="GO" id="GO:0140662">
    <property type="term" value="F:ATP-dependent protein folding chaperone"/>
    <property type="evidence" value="ECO:0007669"/>
    <property type="project" value="InterPro"/>
</dbReference>
<reference evidence="13 14" key="1">
    <citation type="submission" date="2019-01" db="EMBL/GenBank/DDBJ databases">
        <title>Draft Genome and Complete Hox-Cluster Characterization of the Sterlet Sturgeon (Acipenser ruthenus).</title>
        <authorList>
            <person name="Wei Q."/>
        </authorList>
    </citation>
    <scope>NUCLEOTIDE SEQUENCE [LARGE SCALE GENOMIC DNA]</scope>
    <source>
        <strain evidence="13">WHYD16114868_AA</strain>
        <tissue evidence="13">Blood</tissue>
    </source>
</reference>
<comment type="catalytic activity">
    <reaction evidence="8">
        <text>ATP + H2O = ADP + phosphate + H(+)</text>
        <dbReference type="Rhea" id="RHEA:13065"/>
        <dbReference type="ChEBI" id="CHEBI:15377"/>
        <dbReference type="ChEBI" id="CHEBI:15378"/>
        <dbReference type="ChEBI" id="CHEBI:30616"/>
        <dbReference type="ChEBI" id="CHEBI:43474"/>
        <dbReference type="ChEBI" id="CHEBI:456216"/>
    </reaction>
</comment>
<dbReference type="Gene3D" id="3.30.260.10">
    <property type="entry name" value="TCP-1-like chaperonin intermediate domain"/>
    <property type="match status" value="1"/>
</dbReference>
<dbReference type="Pfam" id="PF10595">
    <property type="entry name" value="FAM161A_B"/>
    <property type="match status" value="1"/>
</dbReference>
<accession>A0A662YM31</accession>
<feature type="region of interest" description="Disordered" evidence="12">
    <location>
        <begin position="1264"/>
        <end position="1334"/>
    </location>
</feature>
<organism evidence="13 14">
    <name type="scientific">Acipenser ruthenus</name>
    <name type="common">Sterlet sturgeon</name>
    <dbReference type="NCBI Taxonomy" id="7906"/>
    <lineage>
        <taxon>Eukaryota</taxon>
        <taxon>Metazoa</taxon>
        <taxon>Chordata</taxon>
        <taxon>Craniata</taxon>
        <taxon>Vertebrata</taxon>
        <taxon>Euteleostomi</taxon>
        <taxon>Actinopterygii</taxon>
        <taxon>Chondrostei</taxon>
        <taxon>Acipenseriformes</taxon>
        <taxon>Acipenseridae</taxon>
        <taxon>Acipenser</taxon>
    </lineage>
</organism>
<feature type="region of interest" description="Disordered" evidence="12">
    <location>
        <begin position="1150"/>
        <end position="1175"/>
    </location>
</feature>
<evidence type="ECO:0000256" key="9">
    <source>
        <dbReference type="RuleBase" id="RU004187"/>
    </source>
</evidence>
<dbReference type="GO" id="GO:0005832">
    <property type="term" value="C:chaperonin-containing T-complex"/>
    <property type="evidence" value="ECO:0007669"/>
    <property type="project" value="UniProtKB-ARBA"/>
</dbReference>
<feature type="coiled-coil region" evidence="11">
    <location>
        <begin position="839"/>
        <end position="866"/>
    </location>
</feature>
<dbReference type="PRINTS" id="PR00304">
    <property type="entry name" value="TCOMPLEXTCP1"/>
</dbReference>
<protein>
    <recommendedName>
        <fullName evidence="3 10">T-complex protein 1 subunit delta</fullName>
    </recommendedName>
</protein>
<dbReference type="Gene3D" id="3.50.7.10">
    <property type="entry name" value="GroEL"/>
    <property type="match status" value="2"/>
</dbReference>
<evidence type="ECO:0000313" key="14">
    <source>
        <dbReference type="Proteomes" id="UP000289886"/>
    </source>
</evidence>
<evidence type="ECO:0000256" key="7">
    <source>
        <dbReference type="ARBA" id="ARBA00023186"/>
    </source>
</evidence>
<feature type="compositionally biased region" description="Acidic residues" evidence="12">
    <location>
        <begin position="1321"/>
        <end position="1334"/>
    </location>
</feature>
<dbReference type="InterPro" id="IPR027409">
    <property type="entry name" value="GroEL-like_apical_dom_sf"/>
</dbReference>
<dbReference type="CDD" id="cd03338">
    <property type="entry name" value="TCP1_delta"/>
    <property type="match status" value="1"/>
</dbReference>
<evidence type="ECO:0000313" key="13">
    <source>
        <dbReference type="EMBL" id="RXM97569.1"/>
    </source>
</evidence>
<comment type="caution">
    <text evidence="13">The sequence shown here is derived from an EMBL/GenBank/DDBJ whole genome shotgun (WGS) entry which is preliminary data.</text>
</comment>
<dbReference type="NCBIfam" id="NF041083">
    <property type="entry name" value="thermosome_beta"/>
    <property type="match status" value="1"/>
</dbReference>
<dbReference type="SUPFAM" id="SSF48592">
    <property type="entry name" value="GroEL equatorial domain-like"/>
    <property type="match status" value="2"/>
</dbReference>
<evidence type="ECO:0000256" key="11">
    <source>
        <dbReference type="SAM" id="Coils"/>
    </source>
</evidence>
<dbReference type="GO" id="GO:0051082">
    <property type="term" value="F:unfolded protein binding"/>
    <property type="evidence" value="ECO:0007669"/>
    <property type="project" value="InterPro"/>
</dbReference>
<sequence length="1334" mass="148683">MSAVAAPRGSSGGMNKGGAYVDRDKPAQIRFSNISAAKAVADAIRTSLGPKGMDKMIQDGKGDVTITNDGATILKQMQVLHPAAKMLVELSKAQDIEAGDGTTSVVVIAGALLDSCAKLLQKGIHPTIISESFQKALDKGVEVLTAMAQPVELSDRESLLNSATTSLSSKVVSQYSSLLAPMSVDAVMNVIDPATATSVDLRDIKIVKKLGGTIDDCEMVDGLVLTQKVANSGISRVEKAKIGLIQFCLSAPKTDMDNQIVVSDYAQMDRVLREERAYILNLIKQIKKAGCNVLLIQKSILRDALSDLALHFLNKMKIMVIKDIEREDIEFICKTIGTKPVAHIDQFTADMLGSAELAEEVSLDGSGKLVKITSCANPGKTVSIVVRGSNKLVIDEAERSIHDALCVIRCLVKKRALIAGGGAPEIELALRLAEYARTLSGMEAYCVRAFADALEVIPSTLAENAGLNPISTVTELRNRHAQGEKTAGINVRKGGISNILEELVVQPLLVSISALTLATETVRSILKIDDVMDNQIVVSDYAQMDRVLREERAYILNLIKQIKKAGCNVLLIQKSILRDALSDLALHFLNKMKIMVIKDIEREDIEFICKTIGTKPVAHIDQFTADMLGSAELAEEVSLDGSGKLVKITSCANPGKTVSIVVRGSNKLVIDEAERSIHDALCVIRCLVKKRALIAGGGAPEIELALRLAEYARTLSGMEAYCVRAFADALEVIPSTLAENAGLNPISTVTELRNRHAQGEKTAGINVRKGGISNILEELVVQPLLVSISALTLATETVRSILKIDDVNESECDSYTEENKRSILLKDYRAPGTQPDFTNEEYYRKLEELKNAHLDTMAQLEKMYQNKLKLKGVVAPDNEYDKTELHGRSQWKKTPNTPTAFSASELNYNVCCSLSDASDEFIVDNETENQETGIVLSPREHIKSMWDGFSIRDYDSSEKCQLLRTPRIQKTKRKSKDWSPKITVPEPFHMTVREAEKKKKNFKSRSDIEMETCLLKKQLEELMESQKKFRANPVPSHVYLPLYEEIVERNEERRQFVKERTKELMLASQKPFSFTEREEKRKERKKAHVKDLAPKRKKTTFKAKPVPKYLNDPTISDRLKEEELYRKIKMQMRSQELLYSSSLPRSMLTCSASGKRKENSTGIDKETDSRPQINTETPDFEAKYRRKLEKQRKKEYLEEMQERVSERPLLLEQVTQKNAKKAAEKHFADTLKKYGLSEDFIDIKARTAQKLFDESVNGVYLTNEDQESLKVDPVEQAESPADREEYQDDYEDVDESESVEKYDREREVEDANAGEQYSEDKESDSEDQESLCDT</sequence>
<evidence type="ECO:0000256" key="3">
    <source>
        <dbReference type="ARBA" id="ARBA00016107"/>
    </source>
</evidence>
<dbReference type="GO" id="GO:0016887">
    <property type="term" value="F:ATP hydrolysis activity"/>
    <property type="evidence" value="ECO:0007669"/>
    <property type="project" value="InterPro"/>
</dbReference>
<evidence type="ECO:0000256" key="10">
    <source>
        <dbReference type="RuleBase" id="RU004192"/>
    </source>
</evidence>
<dbReference type="Proteomes" id="UP000289886">
    <property type="component" value="Unassembled WGS sequence"/>
</dbReference>
<dbReference type="InterPro" id="IPR002194">
    <property type="entry name" value="Chaperonin_TCP-1_CS"/>
</dbReference>
<keyword evidence="14" id="KW-1185">Reference proteome</keyword>
<dbReference type="InterPro" id="IPR002423">
    <property type="entry name" value="Cpn60/GroEL/TCP-1"/>
</dbReference>
<proteinExistence type="inferred from homology"/>
<dbReference type="InterPro" id="IPR017998">
    <property type="entry name" value="Chaperone_TCP-1"/>
</dbReference>
<dbReference type="Pfam" id="PF00118">
    <property type="entry name" value="Cpn60_TCP1"/>
    <property type="match status" value="1"/>
</dbReference>
<dbReference type="PROSITE" id="PS00750">
    <property type="entry name" value="TCP1_1"/>
    <property type="match status" value="1"/>
</dbReference>
<dbReference type="SUPFAM" id="SSF54849">
    <property type="entry name" value="GroEL-intermediate domain like"/>
    <property type="match status" value="2"/>
</dbReference>
<comment type="similarity">
    <text evidence="2 9">Belongs to the TCP-1 chaperonin family.</text>
</comment>
<dbReference type="EMBL" id="SCEB01001034">
    <property type="protein sequence ID" value="RXM97569.1"/>
    <property type="molecule type" value="Genomic_DNA"/>
</dbReference>
<dbReference type="FunFam" id="3.50.7.10:FF:000010">
    <property type="entry name" value="T-complex protein 1 subunit delta"/>
    <property type="match status" value="2"/>
</dbReference>
<dbReference type="PANTHER" id="PTHR11353">
    <property type="entry name" value="CHAPERONIN"/>
    <property type="match status" value="1"/>
</dbReference>
<feature type="compositionally biased region" description="Basic and acidic residues" evidence="12">
    <location>
        <begin position="1155"/>
        <end position="1169"/>
    </location>
</feature>
<dbReference type="InterPro" id="IPR012717">
    <property type="entry name" value="Chap_CCT_delta"/>
</dbReference>